<name>A0A9D2ZUL0_9BACT</name>
<dbReference type="Gene3D" id="1.10.10.60">
    <property type="entry name" value="Homeodomain-like"/>
    <property type="match status" value="1"/>
</dbReference>
<dbReference type="GO" id="GO:0003700">
    <property type="term" value="F:DNA-binding transcription factor activity"/>
    <property type="evidence" value="ECO:0007669"/>
    <property type="project" value="InterPro"/>
</dbReference>
<dbReference type="SMART" id="SM00342">
    <property type="entry name" value="HTH_ARAC"/>
    <property type="match status" value="1"/>
</dbReference>
<reference evidence="5" key="1">
    <citation type="journal article" date="2021" name="PeerJ">
        <title>Extensive microbial diversity within the chicken gut microbiome revealed by metagenomics and culture.</title>
        <authorList>
            <person name="Gilroy R."/>
            <person name="Ravi A."/>
            <person name="Getino M."/>
            <person name="Pursley I."/>
            <person name="Horton D.L."/>
            <person name="Alikhan N.F."/>
            <person name="Baker D."/>
            <person name="Gharbi K."/>
            <person name="Hall N."/>
            <person name="Watson M."/>
            <person name="Adriaenssens E.M."/>
            <person name="Foster-Nyarko E."/>
            <person name="Jarju S."/>
            <person name="Secka A."/>
            <person name="Antonio M."/>
            <person name="Oren A."/>
            <person name="Chaudhuri R.R."/>
            <person name="La Ragione R."/>
            <person name="Hildebrand F."/>
            <person name="Pallen M.J."/>
        </authorList>
    </citation>
    <scope>NUCLEOTIDE SEQUENCE</scope>
    <source>
        <strain evidence="5">MalCec1-1739</strain>
    </source>
</reference>
<gene>
    <name evidence="5" type="ORF">IAA93_02630</name>
</gene>
<reference evidence="5" key="2">
    <citation type="submission" date="2021-04" db="EMBL/GenBank/DDBJ databases">
        <authorList>
            <person name="Gilroy R."/>
        </authorList>
    </citation>
    <scope>NUCLEOTIDE SEQUENCE</scope>
    <source>
        <strain evidence="5">MalCec1-1739</strain>
    </source>
</reference>
<dbReference type="PROSITE" id="PS01124">
    <property type="entry name" value="HTH_ARAC_FAMILY_2"/>
    <property type="match status" value="1"/>
</dbReference>
<dbReference type="PANTHER" id="PTHR43280">
    <property type="entry name" value="ARAC-FAMILY TRANSCRIPTIONAL REGULATOR"/>
    <property type="match status" value="1"/>
</dbReference>
<dbReference type="AlphaFoldDB" id="A0A9D2ZUL0"/>
<dbReference type="EMBL" id="DWUP01000053">
    <property type="protein sequence ID" value="HJD52611.1"/>
    <property type="molecule type" value="Genomic_DNA"/>
</dbReference>
<keyword evidence="3" id="KW-0804">Transcription</keyword>
<dbReference type="SUPFAM" id="SSF46689">
    <property type="entry name" value="Homeodomain-like"/>
    <property type="match status" value="1"/>
</dbReference>
<protein>
    <submittedName>
        <fullName evidence="5">Helix-turn-helix transcriptional regulator</fullName>
    </submittedName>
</protein>
<keyword evidence="1" id="KW-0805">Transcription regulation</keyword>
<evidence type="ECO:0000256" key="1">
    <source>
        <dbReference type="ARBA" id="ARBA00023015"/>
    </source>
</evidence>
<evidence type="ECO:0000256" key="2">
    <source>
        <dbReference type="ARBA" id="ARBA00023125"/>
    </source>
</evidence>
<dbReference type="GO" id="GO:0043565">
    <property type="term" value="F:sequence-specific DNA binding"/>
    <property type="evidence" value="ECO:0007669"/>
    <property type="project" value="InterPro"/>
</dbReference>
<dbReference type="InterPro" id="IPR018060">
    <property type="entry name" value="HTH_AraC"/>
</dbReference>
<keyword evidence="2" id="KW-0238">DNA-binding</keyword>
<dbReference type="PANTHER" id="PTHR43280:SF32">
    <property type="entry name" value="TRANSCRIPTIONAL REGULATORY PROTEIN"/>
    <property type="match status" value="1"/>
</dbReference>
<dbReference type="InterPro" id="IPR009057">
    <property type="entry name" value="Homeodomain-like_sf"/>
</dbReference>
<sequence length="301" mass="34128">MKADKMTLDLHTVCECNDCLGTKTLHPQATIVDLGRQRIGHGAVKFEFYAIMLIAQCPDGCTCCGRRYYDFADATMVFLTPGEVFRMSADDTLPDHGRLLAFHPDLLATTSLRNNIGNYTFFNYRKEEALHLSERETRTVKCCMEYIDDELHHAIDTHTCTILSRQIELLLDFCSRFYERQFITRENKNKAIIARFSHLLDDYLMSGRLEAGAIPEASCFAPRLNLSEAYFADLLRFETGKDLAQYVRLRQIELAKQLLLSPGSTPVGVARRLGFANVQVFTAIFRKLTGTAPGDYRLAAN</sequence>
<evidence type="ECO:0000313" key="5">
    <source>
        <dbReference type="EMBL" id="HJD52611.1"/>
    </source>
</evidence>
<comment type="caution">
    <text evidence="5">The sequence shown here is derived from an EMBL/GenBank/DDBJ whole genome shotgun (WGS) entry which is preliminary data.</text>
</comment>
<dbReference type="Pfam" id="PF12833">
    <property type="entry name" value="HTH_18"/>
    <property type="match status" value="1"/>
</dbReference>
<evidence type="ECO:0000313" key="6">
    <source>
        <dbReference type="Proteomes" id="UP000787625"/>
    </source>
</evidence>
<feature type="domain" description="HTH araC/xylS-type" evidence="4">
    <location>
        <begin position="194"/>
        <end position="299"/>
    </location>
</feature>
<proteinExistence type="predicted"/>
<evidence type="ECO:0000259" key="4">
    <source>
        <dbReference type="PROSITE" id="PS01124"/>
    </source>
</evidence>
<organism evidence="5 6">
    <name type="scientific">Candidatus Avibacteroides avistercoris</name>
    <dbReference type="NCBI Taxonomy" id="2840690"/>
    <lineage>
        <taxon>Bacteria</taxon>
        <taxon>Pseudomonadati</taxon>
        <taxon>Bacteroidota</taxon>
        <taxon>Bacteroidia</taxon>
        <taxon>Bacteroidales</taxon>
        <taxon>Bacteroidaceae</taxon>
        <taxon>Bacteroidaceae incertae sedis</taxon>
        <taxon>Candidatus Avibacteroides</taxon>
    </lineage>
</organism>
<dbReference type="Proteomes" id="UP000787625">
    <property type="component" value="Unassembled WGS sequence"/>
</dbReference>
<accession>A0A9D2ZUL0</accession>
<evidence type="ECO:0000256" key="3">
    <source>
        <dbReference type="ARBA" id="ARBA00023163"/>
    </source>
</evidence>